<proteinExistence type="predicted"/>
<reference evidence="2" key="1">
    <citation type="submission" date="2016-10" db="EMBL/GenBank/DDBJ databases">
        <authorList>
            <person name="de Groot N.N."/>
        </authorList>
    </citation>
    <scope>NUCLEOTIDE SEQUENCE</scope>
</reference>
<accession>A0A1W1E0U7</accession>
<evidence type="ECO:0000313" key="2">
    <source>
        <dbReference type="EMBL" id="SFV87478.1"/>
    </source>
</evidence>
<keyword evidence="1" id="KW-0472">Membrane</keyword>
<dbReference type="EMBL" id="FPHZ01000023">
    <property type="protein sequence ID" value="SFV87478.1"/>
    <property type="molecule type" value="Genomic_DNA"/>
</dbReference>
<keyword evidence="1" id="KW-0812">Transmembrane</keyword>
<keyword evidence="1" id="KW-1133">Transmembrane helix</keyword>
<sequence length="37" mass="4049">MFVLEGLKNQGYLLLSLSLVFINGISNVLVEISVVLI</sequence>
<evidence type="ECO:0000256" key="1">
    <source>
        <dbReference type="SAM" id="Phobius"/>
    </source>
</evidence>
<gene>
    <name evidence="2" type="ORF">MNB_SUP05-SYMBIONT-5-347</name>
</gene>
<dbReference type="AlphaFoldDB" id="A0A1W1E0U7"/>
<organism evidence="2">
    <name type="scientific">hydrothermal vent metagenome</name>
    <dbReference type="NCBI Taxonomy" id="652676"/>
    <lineage>
        <taxon>unclassified sequences</taxon>
        <taxon>metagenomes</taxon>
        <taxon>ecological metagenomes</taxon>
    </lineage>
</organism>
<feature type="transmembrane region" description="Helical" evidence="1">
    <location>
        <begin position="12"/>
        <end position="36"/>
    </location>
</feature>
<protein>
    <submittedName>
        <fullName evidence="2">Uncharacterized protein</fullName>
    </submittedName>
</protein>
<name>A0A1W1E0U7_9ZZZZ</name>